<evidence type="ECO:0000256" key="1">
    <source>
        <dbReference type="SAM" id="MobiDB-lite"/>
    </source>
</evidence>
<evidence type="ECO:0000313" key="3">
    <source>
        <dbReference type="EMBL" id="AJD48753.1"/>
    </source>
</evidence>
<dbReference type="KEGG" id="apac:S7S_11705"/>
<sequence>METTIAGMHSALESGQTTCRDIVQAYLQRIAVYDKTTGVNAIIRTNPAALATADDIDARLAAGDTLGELYCVPVIVKDNYDTYDMPTSGGNLALANSVPPDDSWVVARLREEDAIMLAKSNLDEFAFRAAHTVSSVGGITRNAYNLNRTPAGSSGGTAAAVAANFGAVGLGSDTGNSIRGPSSHASLVGLRSTMGLVSRDGVIPLNLDRDVVGGMTRTVEDTARILNVIAGNDPADPITSLSEGHVAPDYTAALDKNALQGARIGVFRHLIASDADPAVLTLFEQALADLRAQGAELIDPFEIADYDDLLRGATSCRRFKYDLENYLASLGPDAPVHTLQDIIDSGLFSAVHASSLRSNNEVVGAPDEQTPPCLGEAGNIRDNPGRQTFRDTMVNAMTDAGLDAMVYPTWDNAAQPLNNLSDLPSNKGDNSQGLAPASGQPAITVPMGFDADGLPLGLQIYGLPFSEMTLIGFAYAYEQATLHRHQPPLYPALD</sequence>
<keyword evidence="4" id="KW-1185">Reference proteome</keyword>
<dbReference type="InterPro" id="IPR036928">
    <property type="entry name" value="AS_sf"/>
</dbReference>
<name>A0A0B4XQM1_9GAMM</name>
<dbReference type="Proteomes" id="UP000006764">
    <property type="component" value="Chromosome"/>
</dbReference>
<proteinExistence type="predicted"/>
<dbReference type="OrthoDB" id="8872210at2"/>
<reference evidence="3 4" key="1">
    <citation type="journal article" date="2012" name="J. Bacteriol.">
        <title>Genome sequence of an alkane-degrading bacterium, Alcanivorax pacificus type strain W11-5, isolated from deep sea sediment.</title>
        <authorList>
            <person name="Lai Q."/>
            <person name="Shao Z."/>
        </authorList>
    </citation>
    <scope>NUCLEOTIDE SEQUENCE [LARGE SCALE GENOMIC DNA]</scope>
    <source>
        <strain evidence="3 4">W11-5</strain>
    </source>
</reference>
<dbReference type="HOGENOM" id="CLU_009600_14_2_6"/>
<dbReference type="AlphaFoldDB" id="A0A0B4XQM1"/>
<dbReference type="Gene3D" id="3.90.1300.10">
    <property type="entry name" value="Amidase signature (AS) domain"/>
    <property type="match status" value="1"/>
</dbReference>
<feature type="region of interest" description="Disordered" evidence="1">
    <location>
        <begin position="418"/>
        <end position="439"/>
    </location>
</feature>
<evidence type="ECO:0000313" key="4">
    <source>
        <dbReference type="Proteomes" id="UP000006764"/>
    </source>
</evidence>
<feature type="domain" description="Amidase" evidence="2">
    <location>
        <begin position="21"/>
        <end position="470"/>
    </location>
</feature>
<feature type="compositionally biased region" description="Polar residues" evidence="1">
    <location>
        <begin position="418"/>
        <end position="433"/>
    </location>
</feature>
<dbReference type="STRING" id="391936.S7S_11705"/>
<dbReference type="PANTHER" id="PTHR42678:SF34">
    <property type="entry name" value="OS04G0183300 PROTEIN"/>
    <property type="match status" value="1"/>
</dbReference>
<gene>
    <name evidence="3" type="ORF">S7S_11705</name>
</gene>
<dbReference type="RefSeq" id="WP_041025990.1">
    <property type="nucleotide sequence ID" value="NZ_CP004387.1"/>
</dbReference>
<dbReference type="Pfam" id="PF01425">
    <property type="entry name" value="Amidase"/>
    <property type="match status" value="1"/>
</dbReference>
<dbReference type="InterPro" id="IPR023631">
    <property type="entry name" value="Amidase_dom"/>
</dbReference>
<dbReference type="SUPFAM" id="SSF75304">
    <property type="entry name" value="Amidase signature (AS) enzymes"/>
    <property type="match status" value="1"/>
</dbReference>
<protein>
    <submittedName>
        <fullName evidence="3">Amidase</fullName>
    </submittedName>
</protein>
<accession>A0A0B4XQM1</accession>
<dbReference type="EMBL" id="CP004387">
    <property type="protein sequence ID" value="AJD48753.1"/>
    <property type="molecule type" value="Genomic_DNA"/>
</dbReference>
<evidence type="ECO:0000259" key="2">
    <source>
        <dbReference type="Pfam" id="PF01425"/>
    </source>
</evidence>
<dbReference type="PANTHER" id="PTHR42678">
    <property type="entry name" value="AMIDASE"/>
    <property type="match status" value="1"/>
</dbReference>
<organism evidence="3 4">
    <name type="scientific">Isoalcanivorax pacificus W11-5</name>
    <dbReference type="NCBI Taxonomy" id="391936"/>
    <lineage>
        <taxon>Bacteria</taxon>
        <taxon>Pseudomonadati</taxon>
        <taxon>Pseudomonadota</taxon>
        <taxon>Gammaproteobacteria</taxon>
        <taxon>Oceanospirillales</taxon>
        <taxon>Alcanivoracaceae</taxon>
        <taxon>Isoalcanivorax</taxon>
    </lineage>
</organism>